<comment type="caution">
    <text evidence="2">The sequence shown here is derived from an EMBL/GenBank/DDBJ whole genome shotgun (WGS) entry which is preliminary data.</text>
</comment>
<keyword evidence="1" id="KW-0472">Membrane</keyword>
<sequence length="102" mass="11339">MRTNYEHAAVVGLVVIDLADLQSTSRRLLDTTARARTCVGCDQQISQAAKKPSSTTLAHFSKNRTDSLSADRFDPRTAEMSVLWFAVPPIGCLFFHHAFELE</sequence>
<organism evidence="2 3">
    <name type="scientific">Dichotomopilus funicola</name>
    <dbReference type="NCBI Taxonomy" id="1934379"/>
    <lineage>
        <taxon>Eukaryota</taxon>
        <taxon>Fungi</taxon>
        <taxon>Dikarya</taxon>
        <taxon>Ascomycota</taxon>
        <taxon>Pezizomycotina</taxon>
        <taxon>Sordariomycetes</taxon>
        <taxon>Sordariomycetidae</taxon>
        <taxon>Sordariales</taxon>
        <taxon>Chaetomiaceae</taxon>
        <taxon>Dichotomopilus</taxon>
    </lineage>
</organism>
<evidence type="ECO:0000313" key="2">
    <source>
        <dbReference type="EMBL" id="KAK4146770.1"/>
    </source>
</evidence>
<evidence type="ECO:0000256" key="1">
    <source>
        <dbReference type="SAM" id="Phobius"/>
    </source>
</evidence>
<dbReference type="AlphaFoldDB" id="A0AAN6V8K8"/>
<proteinExistence type="predicted"/>
<gene>
    <name evidence="2" type="ORF">C8A04DRAFT_25338</name>
</gene>
<reference evidence="2" key="2">
    <citation type="submission" date="2023-05" db="EMBL/GenBank/DDBJ databases">
        <authorList>
            <consortium name="Lawrence Berkeley National Laboratory"/>
            <person name="Steindorff A."/>
            <person name="Hensen N."/>
            <person name="Bonometti L."/>
            <person name="Westerberg I."/>
            <person name="Brannstrom I.O."/>
            <person name="Guillou S."/>
            <person name="Cros-Aarteil S."/>
            <person name="Calhoun S."/>
            <person name="Haridas S."/>
            <person name="Kuo A."/>
            <person name="Mondo S."/>
            <person name="Pangilinan J."/>
            <person name="Riley R."/>
            <person name="Labutti K."/>
            <person name="Andreopoulos B."/>
            <person name="Lipzen A."/>
            <person name="Chen C."/>
            <person name="Yanf M."/>
            <person name="Daum C."/>
            <person name="Ng V."/>
            <person name="Clum A."/>
            <person name="Ohm R."/>
            <person name="Martin F."/>
            <person name="Silar P."/>
            <person name="Natvig D."/>
            <person name="Lalanne C."/>
            <person name="Gautier V."/>
            <person name="Ament-Velasquez S.L."/>
            <person name="Kruys A."/>
            <person name="Hutchinson M.I."/>
            <person name="Powell A.J."/>
            <person name="Barry K."/>
            <person name="Miller A.N."/>
            <person name="Grigoriev I.V."/>
            <person name="Debuchy R."/>
            <person name="Gladieux P."/>
            <person name="Thoren M.H."/>
            <person name="Johannesson H."/>
        </authorList>
    </citation>
    <scope>NUCLEOTIDE SEQUENCE</scope>
    <source>
        <strain evidence="2">CBS 141.50</strain>
    </source>
</reference>
<name>A0AAN6V8K8_9PEZI</name>
<evidence type="ECO:0000313" key="3">
    <source>
        <dbReference type="Proteomes" id="UP001302676"/>
    </source>
</evidence>
<reference evidence="2" key="1">
    <citation type="journal article" date="2023" name="Mol. Phylogenet. Evol.">
        <title>Genome-scale phylogeny and comparative genomics of the fungal order Sordariales.</title>
        <authorList>
            <person name="Hensen N."/>
            <person name="Bonometti L."/>
            <person name="Westerberg I."/>
            <person name="Brannstrom I.O."/>
            <person name="Guillou S."/>
            <person name="Cros-Aarteil S."/>
            <person name="Calhoun S."/>
            <person name="Haridas S."/>
            <person name="Kuo A."/>
            <person name="Mondo S."/>
            <person name="Pangilinan J."/>
            <person name="Riley R."/>
            <person name="LaButti K."/>
            <person name="Andreopoulos B."/>
            <person name="Lipzen A."/>
            <person name="Chen C."/>
            <person name="Yan M."/>
            <person name="Daum C."/>
            <person name="Ng V."/>
            <person name="Clum A."/>
            <person name="Steindorff A."/>
            <person name="Ohm R.A."/>
            <person name="Martin F."/>
            <person name="Silar P."/>
            <person name="Natvig D.O."/>
            <person name="Lalanne C."/>
            <person name="Gautier V."/>
            <person name="Ament-Velasquez S.L."/>
            <person name="Kruys A."/>
            <person name="Hutchinson M.I."/>
            <person name="Powell A.J."/>
            <person name="Barry K."/>
            <person name="Miller A.N."/>
            <person name="Grigoriev I.V."/>
            <person name="Debuchy R."/>
            <person name="Gladieux P."/>
            <person name="Hiltunen Thoren M."/>
            <person name="Johannesson H."/>
        </authorList>
    </citation>
    <scope>NUCLEOTIDE SEQUENCE</scope>
    <source>
        <strain evidence="2">CBS 141.50</strain>
    </source>
</reference>
<feature type="transmembrane region" description="Helical" evidence="1">
    <location>
        <begin position="82"/>
        <end position="99"/>
    </location>
</feature>
<accession>A0AAN6V8K8</accession>
<keyword evidence="1" id="KW-1133">Transmembrane helix</keyword>
<keyword evidence="1" id="KW-0812">Transmembrane</keyword>
<keyword evidence="3" id="KW-1185">Reference proteome</keyword>
<dbReference type="EMBL" id="MU853559">
    <property type="protein sequence ID" value="KAK4146770.1"/>
    <property type="molecule type" value="Genomic_DNA"/>
</dbReference>
<dbReference type="GeneID" id="87816133"/>
<dbReference type="RefSeq" id="XP_062640141.1">
    <property type="nucleotide sequence ID" value="XM_062779520.1"/>
</dbReference>
<dbReference type="Proteomes" id="UP001302676">
    <property type="component" value="Unassembled WGS sequence"/>
</dbReference>
<protein>
    <submittedName>
        <fullName evidence="2">Uncharacterized protein</fullName>
    </submittedName>
</protein>